<dbReference type="InterPro" id="IPR000086">
    <property type="entry name" value="NUDIX_hydrolase_dom"/>
</dbReference>
<dbReference type="PANTHER" id="PTHR43046:SF16">
    <property type="entry name" value="ADP-RIBOSE PYROPHOSPHATASE YJHB-RELATED"/>
    <property type="match status" value="1"/>
</dbReference>
<dbReference type="Gene3D" id="3.90.79.10">
    <property type="entry name" value="Nucleoside Triphosphate Pyrophosphohydrolase"/>
    <property type="match status" value="1"/>
</dbReference>
<dbReference type="PROSITE" id="PS51462">
    <property type="entry name" value="NUDIX"/>
    <property type="match status" value="1"/>
</dbReference>
<name>A0A0G0YU71_9BACT</name>
<comment type="cofactor">
    <cofactor evidence="1">
        <name>Mg(2+)</name>
        <dbReference type="ChEBI" id="CHEBI:18420"/>
    </cofactor>
</comment>
<organism evidence="4 5">
    <name type="scientific">Candidatus Kuenenbacteria bacterium GW2011_GWA2_42_15</name>
    <dbReference type="NCBI Taxonomy" id="1618677"/>
    <lineage>
        <taxon>Bacteria</taxon>
        <taxon>Candidatus Kueneniibacteriota</taxon>
    </lineage>
</organism>
<dbReference type="Proteomes" id="UP000034516">
    <property type="component" value="Unassembled WGS sequence"/>
</dbReference>
<feature type="domain" description="Nudix hydrolase" evidence="3">
    <location>
        <begin position="7"/>
        <end position="148"/>
    </location>
</feature>
<dbReference type="InterPro" id="IPR015797">
    <property type="entry name" value="NUDIX_hydrolase-like_dom_sf"/>
</dbReference>
<dbReference type="InterPro" id="IPR020084">
    <property type="entry name" value="NUDIX_hydrolase_CS"/>
</dbReference>
<evidence type="ECO:0000313" key="5">
    <source>
        <dbReference type="Proteomes" id="UP000034516"/>
    </source>
</evidence>
<evidence type="ECO:0000313" key="4">
    <source>
        <dbReference type="EMBL" id="KKS40135.1"/>
    </source>
</evidence>
<dbReference type="SUPFAM" id="SSF55811">
    <property type="entry name" value="Nudix"/>
    <property type="match status" value="1"/>
</dbReference>
<dbReference type="GO" id="GO:0016787">
    <property type="term" value="F:hydrolase activity"/>
    <property type="evidence" value="ECO:0007669"/>
    <property type="project" value="UniProtKB-KW"/>
</dbReference>
<dbReference type="Pfam" id="PF00293">
    <property type="entry name" value="NUDIX"/>
    <property type="match status" value="1"/>
</dbReference>
<dbReference type="CDD" id="cd04683">
    <property type="entry name" value="NUDIX_Hydrolase"/>
    <property type="match status" value="1"/>
</dbReference>
<proteinExistence type="predicted"/>
<protein>
    <submittedName>
        <fullName evidence="4">NUDIX hydrolase</fullName>
    </submittedName>
</protein>
<keyword evidence="2 4" id="KW-0378">Hydrolase</keyword>
<gene>
    <name evidence="4" type="ORF">UV02_C0046G0002</name>
</gene>
<dbReference type="EMBL" id="LCCW01000046">
    <property type="protein sequence ID" value="KKS40135.1"/>
    <property type="molecule type" value="Genomic_DNA"/>
</dbReference>
<dbReference type="PANTHER" id="PTHR43046">
    <property type="entry name" value="GDP-MANNOSE MANNOSYL HYDROLASE"/>
    <property type="match status" value="1"/>
</dbReference>
<evidence type="ECO:0000256" key="2">
    <source>
        <dbReference type="ARBA" id="ARBA00022801"/>
    </source>
</evidence>
<reference evidence="4 5" key="1">
    <citation type="journal article" date="2015" name="Nature">
        <title>rRNA introns, odd ribosomes, and small enigmatic genomes across a large radiation of phyla.</title>
        <authorList>
            <person name="Brown C.T."/>
            <person name="Hug L.A."/>
            <person name="Thomas B.C."/>
            <person name="Sharon I."/>
            <person name="Castelle C.J."/>
            <person name="Singh A."/>
            <person name="Wilkins M.J."/>
            <person name="Williams K.H."/>
            <person name="Banfield J.F."/>
        </authorList>
    </citation>
    <scope>NUCLEOTIDE SEQUENCE [LARGE SCALE GENOMIC DNA]</scope>
</reference>
<comment type="caution">
    <text evidence="4">The sequence shown here is derived from an EMBL/GenBank/DDBJ whole genome shotgun (WGS) entry which is preliminary data.</text>
</comment>
<dbReference type="AlphaFoldDB" id="A0A0G0YU71"/>
<evidence type="ECO:0000256" key="1">
    <source>
        <dbReference type="ARBA" id="ARBA00001946"/>
    </source>
</evidence>
<sequence>MPKERFKITPASYLILINNKNEILLSLRQNTGYRDGQYVVPSGHVEEGESFAACMIREAKEEANIDIKSDDLKLAHVLHREEGDNEEADNLKRQRMDIFFSADKWTGEIKNNEPNKCAHLKWFLLDSPPTNIFPYVKFAIEQSQSGIVFSEYGFEN</sequence>
<dbReference type="PROSITE" id="PS00893">
    <property type="entry name" value="NUDIX_BOX"/>
    <property type="match status" value="1"/>
</dbReference>
<evidence type="ECO:0000259" key="3">
    <source>
        <dbReference type="PROSITE" id="PS51462"/>
    </source>
</evidence>
<accession>A0A0G0YU71</accession>